<dbReference type="Gene3D" id="3.20.20.80">
    <property type="entry name" value="Glycosidases"/>
    <property type="match status" value="1"/>
</dbReference>
<feature type="signal peptide" evidence="2">
    <location>
        <begin position="1"/>
        <end position="35"/>
    </location>
</feature>
<protein>
    <submittedName>
        <fullName evidence="4">Uncharacterized lipoprotein YddW (UPF0748 family)</fullName>
    </submittedName>
</protein>
<reference evidence="4 5" key="1">
    <citation type="submission" date="2020-08" db="EMBL/GenBank/DDBJ databases">
        <title>Sequencing the genomes of 1000 actinobacteria strains.</title>
        <authorList>
            <person name="Klenk H.-P."/>
        </authorList>
    </citation>
    <scope>NUCLEOTIDE SEQUENCE [LARGE SCALE GENOMIC DNA]</scope>
    <source>
        <strain evidence="4 5">DSM 45362</strain>
    </source>
</reference>
<dbReference type="EMBL" id="JACHMN010000003">
    <property type="protein sequence ID" value="MBB5873311.1"/>
    <property type="molecule type" value="Genomic_DNA"/>
</dbReference>
<keyword evidence="5" id="KW-1185">Reference proteome</keyword>
<proteinExistence type="predicted"/>
<dbReference type="Proteomes" id="UP000587527">
    <property type="component" value="Unassembled WGS sequence"/>
</dbReference>
<dbReference type="Pfam" id="PF02638">
    <property type="entry name" value="GHL10"/>
    <property type="match status" value="1"/>
</dbReference>
<evidence type="ECO:0000256" key="2">
    <source>
        <dbReference type="SAM" id="SignalP"/>
    </source>
</evidence>
<dbReference type="RefSeq" id="WP_246467549.1">
    <property type="nucleotide sequence ID" value="NZ_JACHMN010000003.1"/>
</dbReference>
<dbReference type="PANTHER" id="PTHR43405">
    <property type="entry name" value="GLYCOSYL HYDROLASE DIGH"/>
    <property type="match status" value="1"/>
</dbReference>
<feature type="chain" id="PRO_5032861600" evidence="2">
    <location>
        <begin position="36"/>
        <end position="519"/>
    </location>
</feature>
<evidence type="ECO:0000313" key="4">
    <source>
        <dbReference type="EMBL" id="MBB5873311.1"/>
    </source>
</evidence>
<keyword evidence="4" id="KW-0449">Lipoprotein</keyword>
<dbReference type="SUPFAM" id="SSF51445">
    <property type="entry name" value="(Trans)glycosidases"/>
    <property type="match status" value="1"/>
</dbReference>
<dbReference type="InterPro" id="IPR006311">
    <property type="entry name" value="TAT_signal"/>
</dbReference>
<feature type="domain" description="Glycosyl hydrolase-like 10" evidence="3">
    <location>
        <begin position="46"/>
        <end position="356"/>
    </location>
</feature>
<evidence type="ECO:0000313" key="5">
    <source>
        <dbReference type="Proteomes" id="UP000587527"/>
    </source>
</evidence>
<name>A0A841C393_9ACTN</name>
<dbReference type="PROSITE" id="PS51318">
    <property type="entry name" value="TAT"/>
    <property type="match status" value="1"/>
</dbReference>
<dbReference type="PANTHER" id="PTHR43405:SF1">
    <property type="entry name" value="GLYCOSYL HYDROLASE DIGH"/>
    <property type="match status" value="1"/>
</dbReference>
<comment type="caution">
    <text evidence="4">The sequence shown here is derived from an EMBL/GenBank/DDBJ whole genome shotgun (WGS) entry which is preliminary data.</text>
</comment>
<dbReference type="InterPro" id="IPR052177">
    <property type="entry name" value="Divisome_Glycosyl_Hydrolase"/>
</dbReference>
<keyword evidence="1 2" id="KW-0732">Signal</keyword>
<dbReference type="AlphaFoldDB" id="A0A841C393"/>
<organism evidence="4 5">
    <name type="scientific">Allocatelliglobosispora scoriae</name>
    <dbReference type="NCBI Taxonomy" id="643052"/>
    <lineage>
        <taxon>Bacteria</taxon>
        <taxon>Bacillati</taxon>
        <taxon>Actinomycetota</taxon>
        <taxon>Actinomycetes</taxon>
        <taxon>Micromonosporales</taxon>
        <taxon>Micromonosporaceae</taxon>
        <taxon>Allocatelliglobosispora</taxon>
    </lineage>
</organism>
<dbReference type="InterPro" id="IPR003790">
    <property type="entry name" value="GHL10"/>
</dbReference>
<gene>
    <name evidence="4" type="ORF">F4553_006745</name>
</gene>
<dbReference type="InterPro" id="IPR017853">
    <property type="entry name" value="GH"/>
</dbReference>
<sequence>MSSTATSRRALLRATGAAFLGASVGLPLLSGSAHAADPLPRLPLRQMRGMWIASVVNINWPSTTGLSPETQMAEYLAWLDVAQSRKLNAVFVQIRPTADAFWPSPFEPWSQYLTGVQGQDPGYDPLAFMISAAHERGLAFHGWFNPYRVSMQADPAKLVPSHPGRIHPEWIVPYAGKLYYNPGLPEVRAFVQDAIMDAVSRYDLDGVHFDDYFYPYPVGTQVFNDDAAFAAHGEGWTDRAAWRRHNIDLLVTEMQARVRAAKPEVAWGVSPFGIWRNAASDPLGSATAGTQSFDANHADTRRWVRDGLLDYIAPQLYWHIGLAVADYAALAPWWAGVADGTDVQLWIGQAGYKVALTGQPAPWFDPAELSRHLTLNRGYPQIGGDIWYNANDVRADRITSISTVVADHYPHPALPPLLPRLAGGPRPHHPVITSARLTADGVQLNFHATAHGVPRLYAVYRFSDSGRDFTDGRNLVAVLPGGRDGTWTDPDGTDAVTYHVTALDAAARESSPSPGRRPH</sequence>
<evidence type="ECO:0000256" key="1">
    <source>
        <dbReference type="ARBA" id="ARBA00022729"/>
    </source>
</evidence>
<evidence type="ECO:0000259" key="3">
    <source>
        <dbReference type="Pfam" id="PF02638"/>
    </source>
</evidence>
<accession>A0A841C393</accession>